<feature type="transmembrane region" description="Helical" evidence="3">
    <location>
        <begin position="347"/>
        <end position="366"/>
    </location>
</feature>
<reference evidence="4" key="2">
    <citation type="submission" date="2008-12" db="EMBL/GenBank/DDBJ databases">
        <title>Improved gene annotation of the rice (Oryza sativa) genomes.</title>
        <authorList>
            <person name="Wang J."/>
            <person name="Li R."/>
            <person name="Fan W."/>
            <person name="Huang Q."/>
            <person name="Zhang J."/>
            <person name="Zhou Y."/>
            <person name="Hu Y."/>
            <person name="Zi S."/>
            <person name="Li J."/>
            <person name="Ni P."/>
            <person name="Zheng H."/>
            <person name="Zhang Y."/>
            <person name="Zhao M."/>
            <person name="Hao Q."/>
            <person name="McDermott J."/>
            <person name="Samudrala R."/>
            <person name="Kristiansen K."/>
            <person name="Wong G.K.-S."/>
        </authorList>
    </citation>
    <scope>NUCLEOTIDE SEQUENCE</scope>
</reference>
<feature type="region of interest" description="Disordered" evidence="2">
    <location>
        <begin position="148"/>
        <end position="188"/>
    </location>
</feature>
<dbReference type="AlphaFoldDB" id="A2ZRE3"/>
<feature type="compositionally biased region" description="Acidic residues" evidence="2">
    <location>
        <begin position="160"/>
        <end position="174"/>
    </location>
</feature>
<keyword evidence="3" id="KW-0472">Membrane</keyword>
<keyword evidence="1" id="KW-0175">Coiled coil</keyword>
<sequence length="370" mass="41536">MAAGDDDEDRRFGIDPSGRFLVVFDVVGDVEEEPWRSLCSSVRREKRDGKVVIICRTAEHAARLGTAPRPVTLDNLRRPELWYMFRVLAFGGADPEDRPELVAIAAELFEGVKHFAMIAAVNAHAAALRADMTARSWRRIARAAIDAHGGRGEHGPAQADDVDAGGEHDTDGDDAGPAQRPRGARRGHAALRRAGVAISHTTALQLRSNVRHGKSAAVRRGFWRQEAIREEKAEREFGSWSIHSSMAYPRPSSSVRVRTQYEPSHPIQLGIPIGVFSNAQRRQSGEEIISTLKYELEEKRNQVHRLQDDIEKCHVLIEDNAAKLKDNEQNRVELQEQTDRCQSSVRFWKYLFWLILLGLVASNYIAPKMI</sequence>
<reference evidence="4" key="1">
    <citation type="journal article" date="2005" name="PLoS Biol.">
        <title>The genomes of Oryza sativa: a history of duplications.</title>
        <authorList>
            <person name="Yu J."/>
            <person name="Wang J."/>
            <person name="Lin W."/>
            <person name="Li S."/>
            <person name="Li H."/>
            <person name="Zhou J."/>
            <person name="Ni P."/>
            <person name="Dong W."/>
            <person name="Hu S."/>
            <person name="Zeng C."/>
            <person name="Zhang J."/>
            <person name="Zhang Y."/>
            <person name="Li R."/>
            <person name="Xu Z."/>
            <person name="Li S."/>
            <person name="Li X."/>
            <person name="Zheng H."/>
            <person name="Cong L."/>
            <person name="Lin L."/>
            <person name="Yin J."/>
            <person name="Geng J."/>
            <person name="Li G."/>
            <person name="Shi J."/>
            <person name="Liu J."/>
            <person name="Lv H."/>
            <person name="Li J."/>
            <person name="Wang J."/>
            <person name="Deng Y."/>
            <person name="Ran L."/>
            <person name="Shi X."/>
            <person name="Wang X."/>
            <person name="Wu Q."/>
            <person name="Li C."/>
            <person name="Ren X."/>
            <person name="Wang J."/>
            <person name="Wang X."/>
            <person name="Li D."/>
            <person name="Liu D."/>
            <person name="Zhang X."/>
            <person name="Ji Z."/>
            <person name="Zhao W."/>
            <person name="Sun Y."/>
            <person name="Zhang Z."/>
            <person name="Bao J."/>
            <person name="Han Y."/>
            <person name="Dong L."/>
            <person name="Ji J."/>
            <person name="Chen P."/>
            <person name="Wu S."/>
            <person name="Liu J."/>
            <person name="Xiao Y."/>
            <person name="Bu D."/>
            <person name="Tan J."/>
            <person name="Yang L."/>
            <person name="Ye C."/>
            <person name="Zhang J."/>
            <person name="Xu J."/>
            <person name="Zhou Y."/>
            <person name="Yu Y."/>
            <person name="Zhang B."/>
            <person name="Zhuang S."/>
            <person name="Wei H."/>
            <person name="Liu B."/>
            <person name="Lei M."/>
            <person name="Yu H."/>
            <person name="Li Y."/>
            <person name="Xu H."/>
            <person name="Wei S."/>
            <person name="He X."/>
            <person name="Fang L."/>
            <person name="Zhang Z."/>
            <person name="Zhang Y."/>
            <person name="Huang X."/>
            <person name="Su Z."/>
            <person name="Tong W."/>
            <person name="Li J."/>
            <person name="Tong Z."/>
            <person name="Li S."/>
            <person name="Ye J."/>
            <person name="Wang L."/>
            <person name="Fang L."/>
            <person name="Lei T."/>
            <person name="Chen C."/>
            <person name="Chen H."/>
            <person name="Xu Z."/>
            <person name="Li H."/>
            <person name="Huang H."/>
            <person name="Zhang F."/>
            <person name="Xu H."/>
            <person name="Li N."/>
            <person name="Zhao C."/>
            <person name="Li S."/>
            <person name="Dong L."/>
            <person name="Huang Y."/>
            <person name="Li L."/>
            <person name="Xi Y."/>
            <person name="Qi Q."/>
            <person name="Li W."/>
            <person name="Zhang B."/>
            <person name="Hu W."/>
            <person name="Zhang Y."/>
            <person name="Tian X."/>
            <person name="Jiao Y."/>
            <person name="Liang X."/>
            <person name="Jin J."/>
            <person name="Gao L."/>
            <person name="Zheng W."/>
            <person name="Hao B."/>
            <person name="Liu S."/>
            <person name="Wang W."/>
            <person name="Yuan L."/>
            <person name="Cao M."/>
            <person name="McDermott J."/>
            <person name="Samudrala R."/>
            <person name="Wang J."/>
            <person name="Wong G.K."/>
            <person name="Yang H."/>
        </authorList>
    </citation>
    <scope>NUCLEOTIDE SEQUENCE [LARGE SCALE GENOMIC DNA]</scope>
</reference>
<dbReference type="PANTHER" id="PTHR33377:SF54">
    <property type="entry name" value="OS01G0256300 PROTEIN"/>
    <property type="match status" value="1"/>
</dbReference>
<evidence type="ECO:0000256" key="1">
    <source>
        <dbReference type="SAM" id="Coils"/>
    </source>
</evidence>
<name>A2ZRE3_ORYSJ</name>
<organism evidence="4">
    <name type="scientific">Oryza sativa subsp. japonica</name>
    <name type="common">Rice</name>
    <dbReference type="NCBI Taxonomy" id="39947"/>
    <lineage>
        <taxon>Eukaryota</taxon>
        <taxon>Viridiplantae</taxon>
        <taxon>Streptophyta</taxon>
        <taxon>Embryophyta</taxon>
        <taxon>Tracheophyta</taxon>
        <taxon>Spermatophyta</taxon>
        <taxon>Magnoliopsida</taxon>
        <taxon>Liliopsida</taxon>
        <taxon>Poales</taxon>
        <taxon>Poaceae</taxon>
        <taxon>BOP clade</taxon>
        <taxon>Oryzoideae</taxon>
        <taxon>Oryzeae</taxon>
        <taxon>Oryzinae</taxon>
        <taxon>Oryza</taxon>
        <taxon>Oryza sativa</taxon>
    </lineage>
</organism>
<dbReference type="EMBL" id="CM000138">
    <property type="protein sequence ID" value="EAZ11290.1"/>
    <property type="molecule type" value="Genomic_DNA"/>
</dbReference>
<gene>
    <name evidence="4" type="ORF">OsJ_01145</name>
</gene>
<protein>
    <submittedName>
        <fullName evidence="4">Uncharacterized protein</fullName>
    </submittedName>
</protein>
<keyword evidence="3" id="KW-1133">Transmembrane helix</keyword>
<evidence type="ECO:0000256" key="3">
    <source>
        <dbReference type="SAM" id="Phobius"/>
    </source>
</evidence>
<feature type="coiled-coil region" evidence="1">
    <location>
        <begin position="289"/>
        <end position="337"/>
    </location>
</feature>
<proteinExistence type="predicted"/>
<dbReference type="PANTHER" id="PTHR33377">
    <property type="entry name" value="OS10G0134700 PROTEIN-RELATED"/>
    <property type="match status" value="1"/>
</dbReference>
<evidence type="ECO:0000313" key="4">
    <source>
        <dbReference type="EMBL" id="EAZ11290.1"/>
    </source>
</evidence>
<evidence type="ECO:0000256" key="2">
    <source>
        <dbReference type="SAM" id="MobiDB-lite"/>
    </source>
</evidence>
<accession>A2ZRE3</accession>
<keyword evidence="3" id="KW-0812">Transmembrane</keyword>
<dbReference type="Proteomes" id="UP000007752">
    <property type="component" value="Chromosome 1"/>
</dbReference>